<organism evidence="3 4">
    <name type="scientific">Carnegiea gigantea</name>
    <dbReference type="NCBI Taxonomy" id="171969"/>
    <lineage>
        <taxon>Eukaryota</taxon>
        <taxon>Viridiplantae</taxon>
        <taxon>Streptophyta</taxon>
        <taxon>Embryophyta</taxon>
        <taxon>Tracheophyta</taxon>
        <taxon>Spermatophyta</taxon>
        <taxon>Magnoliopsida</taxon>
        <taxon>eudicotyledons</taxon>
        <taxon>Gunneridae</taxon>
        <taxon>Pentapetalae</taxon>
        <taxon>Caryophyllales</taxon>
        <taxon>Cactineae</taxon>
        <taxon>Cactaceae</taxon>
        <taxon>Cactoideae</taxon>
        <taxon>Echinocereeae</taxon>
        <taxon>Carnegiea</taxon>
    </lineage>
</organism>
<dbReference type="FunFam" id="3.40.50.2000:FF:000040">
    <property type="entry name" value="UDP-glycosyltransferase 76C1"/>
    <property type="match status" value="1"/>
</dbReference>
<dbReference type="AlphaFoldDB" id="A0A9Q1KHW5"/>
<dbReference type="InterPro" id="IPR002213">
    <property type="entry name" value="UDP_glucos_trans"/>
</dbReference>
<evidence type="ECO:0000313" key="3">
    <source>
        <dbReference type="EMBL" id="KAJ8443855.1"/>
    </source>
</evidence>
<comment type="caution">
    <text evidence="3">The sequence shown here is derived from an EMBL/GenBank/DDBJ whole genome shotgun (WGS) entry which is preliminary data.</text>
</comment>
<keyword evidence="4" id="KW-1185">Reference proteome</keyword>
<evidence type="ECO:0000313" key="4">
    <source>
        <dbReference type="Proteomes" id="UP001153076"/>
    </source>
</evidence>
<reference evidence="3" key="1">
    <citation type="submission" date="2022-04" db="EMBL/GenBank/DDBJ databases">
        <title>Carnegiea gigantea Genome sequencing and assembly v2.</title>
        <authorList>
            <person name="Copetti D."/>
            <person name="Sanderson M.J."/>
            <person name="Burquez A."/>
            <person name="Wojciechowski M.F."/>
        </authorList>
    </citation>
    <scope>NUCLEOTIDE SEQUENCE</scope>
    <source>
        <strain evidence="3">SGP5-SGP5p</strain>
        <tissue evidence="3">Aerial part</tissue>
    </source>
</reference>
<gene>
    <name evidence="3" type="ORF">Cgig2_032679</name>
</gene>
<dbReference type="Proteomes" id="UP001153076">
    <property type="component" value="Unassembled WGS sequence"/>
</dbReference>
<sequence>MWEFAGAVADGFNLPRMALRTGGRWLFLFMTWCRFCTKRATSLSKEKGLERDEIRIAIRRLIVEKDGKEMGERSGTAPMEMNNQDANLGCRLVLFPHPFLGHLTPMLQLGNALSSKGFSITVIQTRFNAPDPTQFPNFTFHYIEDDLSQSESPPSDTWEILQSLNTSCVNPFRVALTRVLEDASRSKEPIGCLILEPMWDFAGSVADEFNLPRMALRPGGLLAFLVYDSLPLLREKGYFSVQDTGLDEPVVEIPPLKVKDLPTGQHEILAKLGKETRSYSQGIICNTFKELEVWILDTVCEKLHNIPVFPIGPLHKCSPASCMIAPDPSCMSWLDTQAPNSVLYVSFGSLAAISKELFLEIAWGLVNSKQPFLWVVRPKMVNGSENSFPQEFLDVVAAGKGRIVAWAPQEQVLAHSAVGGFWTHCGWNSTMESICEGAPMICLPFFADQTINVRVITDVLGVGLQLEKGLQRDEVEMAIRTIMVEEKGREMRQRAAALKEMAKLCLSEGGSSYESLNQLTSHILSLANAKTTTT</sequence>
<comment type="similarity">
    <text evidence="1">Belongs to the UDP-glycosyltransferase family.</text>
</comment>
<dbReference type="OrthoDB" id="5835829at2759"/>
<dbReference type="Gene3D" id="3.40.50.2000">
    <property type="entry name" value="Glycogen Phosphorylase B"/>
    <property type="match status" value="2"/>
</dbReference>
<accession>A0A9Q1KHW5</accession>
<proteinExistence type="inferred from homology"/>
<evidence type="ECO:0000256" key="2">
    <source>
        <dbReference type="ARBA" id="ARBA00022679"/>
    </source>
</evidence>
<dbReference type="PANTHER" id="PTHR11926">
    <property type="entry name" value="GLUCOSYL/GLUCURONOSYL TRANSFERASES"/>
    <property type="match status" value="1"/>
</dbReference>
<keyword evidence="2" id="KW-0808">Transferase</keyword>
<dbReference type="GO" id="GO:0080044">
    <property type="term" value="F:quercetin 7-O-glucosyltransferase activity"/>
    <property type="evidence" value="ECO:0007669"/>
    <property type="project" value="TreeGrafter"/>
</dbReference>
<evidence type="ECO:0000256" key="1">
    <source>
        <dbReference type="ARBA" id="ARBA00009995"/>
    </source>
</evidence>
<dbReference type="FunFam" id="3.40.50.2000:FF:000120">
    <property type="entry name" value="UDP-glycosyltransferase 76C1"/>
    <property type="match status" value="1"/>
</dbReference>
<name>A0A9Q1KHW5_9CARY</name>
<protein>
    <recommendedName>
        <fullName evidence="5">UDP-glycosyltransferase</fullName>
    </recommendedName>
</protein>
<evidence type="ECO:0008006" key="5">
    <source>
        <dbReference type="Google" id="ProtNLM"/>
    </source>
</evidence>
<dbReference type="GO" id="GO:0080043">
    <property type="term" value="F:quercetin 3-O-glucosyltransferase activity"/>
    <property type="evidence" value="ECO:0007669"/>
    <property type="project" value="TreeGrafter"/>
</dbReference>
<dbReference type="Pfam" id="PF00201">
    <property type="entry name" value="UDPGT"/>
    <property type="match status" value="1"/>
</dbReference>
<dbReference type="SUPFAM" id="SSF53756">
    <property type="entry name" value="UDP-Glycosyltransferase/glycogen phosphorylase"/>
    <property type="match status" value="1"/>
</dbReference>
<dbReference type="CDD" id="cd03784">
    <property type="entry name" value="GT1_Gtf-like"/>
    <property type="match status" value="1"/>
</dbReference>
<dbReference type="PANTHER" id="PTHR11926:SF1374">
    <property type="entry name" value="UDP-GLYCOSYLTRANSFERASE 76F1-RELATED"/>
    <property type="match status" value="1"/>
</dbReference>
<dbReference type="EMBL" id="JAKOGI010000110">
    <property type="protein sequence ID" value="KAJ8443855.1"/>
    <property type="molecule type" value="Genomic_DNA"/>
</dbReference>